<reference evidence="1" key="1">
    <citation type="submission" date="2018-05" db="EMBL/GenBank/DDBJ databases">
        <authorList>
            <person name="Lanie J.A."/>
            <person name="Ng W.-L."/>
            <person name="Kazmierczak K.M."/>
            <person name="Andrzejewski T.M."/>
            <person name="Davidsen T.M."/>
            <person name="Wayne K.J."/>
            <person name="Tettelin H."/>
            <person name="Glass J.I."/>
            <person name="Rusch D."/>
            <person name="Podicherti R."/>
            <person name="Tsui H.-C.T."/>
            <person name="Winkler M.E."/>
        </authorList>
    </citation>
    <scope>NUCLEOTIDE SEQUENCE</scope>
</reference>
<organism evidence="1">
    <name type="scientific">marine metagenome</name>
    <dbReference type="NCBI Taxonomy" id="408172"/>
    <lineage>
        <taxon>unclassified sequences</taxon>
        <taxon>metagenomes</taxon>
        <taxon>ecological metagenomes</taxon>
    </lineage>
</organism>
<proteinExistence type="predicted"/>
<feature type="non-terminal residue" evidence="1">
    <location>
        <position position="26"/>
    </location>
</feature>
<dbReference type="AlphaFoldDB" id="A0A382NDP7"/>
<protein>
    <submittedName>
        <fullName evidence="1">Uncharacterized protein</fullName>
    </submittedName>
</protein>
<accession>A0A382NDP7</accession>
<sequence length="26" mass="3091">MEVLLTMPQKRLLNESITHVGNWEHN</sequence>
<evidence type="ECO:0000313" key="1">
    <source>
        <dbReference type="EMBL" id="SVC59323.1"/>
    </source>
</evidence>
<name>A0A382NDP7_9ZZZZ</name>
<dbReference type="EMBL" id="UINC01099786">
    <property type="protein sequence ID" value="SVC59323.1"/>
    <property type="molecule type" value="Genomic_DNA"/>
</dbReference>
<gene>
    <name evidence="1" type="ORF">METZ01_LOCUS312177</name>
</gene>